<proteinExistence type="inferred from homology"/>
<dbReference type="InterPro" id="IPR018193">
    <property type="entry name" value="Glyc_kinase_flavodox-like_fold"/>
</dbReference>
<dbReference type="Pfam" id="PF02595">
    <property type="entry name" value="Gly_kinase"/>
    <property type="match status" value="1"/>
</dbReference>
<keyword evidence="6" id="KW-1185">Reference proteome</keyword>
<comment type="similarity">
    <text evidence="1 4">Belongs to the glycerate kinase type-1 family.</text>
</comment>
<evidence type="ECO:0000256" key="3">
    <source>
        <dbReference type="ARBA" id="ARBA00022777"/>
    </source>
</evidence>
<keyword evidence="3 4" id="KW-0418">Kinase</keyword>
<dbReference type="PANTHER" id="PTHR21599:SF0">
    <property type="entry name" value="GLYCERATE KINASE"/>
    <property type="match status" value="1"/>
</dbReference>
<accession>A0ABT0PT51</accession>
<protein>
    <submittedName>
        <fullName evidence="5">Glycerate kinase</fullName>
    </submittedName>
</protein>
<organism evidence="5 6">
    <name type="scientific">Flagellimonas spongiicola</name>
    <dbReference type="NCBI Taxonomy" id="2942208"/>
    <lineage>
        <taxon>Bacteria</taxon>
        <taxon>Pseudomonadati</taxon>
        <taxon>Bacteroidota</taxon>
        <taxon>Flavobacteriia</taxon>
        <taxon>Flavobacteriales</taxon>
        <taxon>Flavobacteriaceae</taxon>
        <taxon>Flagellimonas</taxon>
    </lineage>
</organism>
<keyword evidence="2 4" id="KW-0808">Transferase</keyword>
<dbReference type="EMBL" id="JAMFMA010000002">
    <property type="protein sequence ID" value="MCL6274565.1"/>
    <property type="molecule type" value="Genomic_DNA"/>
</dbReference>
<dbReference type="NCBIfam" id="TIGR00045">
    <property type="entry name" value="glycerate kinase"/>
    <property type="match status" value="1"/>
</dbReference>
<gene>
    <name evidence="5" type="ORF">M3P19_11130</name>
</gene>
<dbReference type="PIRSF" id="PIRSF006078">
    <property type="entry name" value="GlxK"/>
    <property type="match status" value="1"/>
</dbReference>
<dbReference type="RefSeq" id="WP_249657742.1">
    <property type="nucleotide sequence ID" value="NZ_JAMFMA010000002.1"/>
</dbReference>
<evidence type="ECO:0000313" key="5">
    <source>
        <dbReference type="EMBL" id="MCL6274565.1"/>
    </source>
</evidence>
<dbReference type="Proteomes" id="UP001203607">
    <property type="component" value="Unassembled WGS sequence"/>
</dbReference>
<dbReference type="InterPro" id="IPR036129">
    <property type="entry name" value="Glycerate_kinase_sf"/>
</dbReference>
<dbReference type="Gene3D" id="3.90.1510.10">
    <property type="entry name" value="Glycerate kinase, domain 2"/>
    <property type="match status" value="1"/>
</dbReference>
<sequence length="375" mass="39972">MKFVIAPDKYKGSLSGAQFCNAVENGILQVFPKSKIIKKPLADGGDGTLEVVQQYLNATLETVFVQDPLFREINATYLLSQDKKTAYVEMSEASGYKLLQHSEMNCMHTTSLGTGQLIVNALDQGVQKIILGIGGSATNDGGMGLAQALGYRFYDGENNPLEPVGKNLDKVQRIEKEHLHPRLNAVAVQVACDVNNPFYGAKGAAHIYGAQKGASPEEIEILDNGLRQFAQVIHLTFGLDVQGIPGAGAAGGMGAGAKVFMDAELTSGVDLIMELANFKSAVVDADWIITGEGQLDGQTLSGKTINGVLQVAASHKIPVAALCGSITLTMDQIQDLGLQYAVSILNEIGDLEKAKSNSFSNLELASFNFARLLNH</sequence>
<evidence type="ECO:0000313" key="6">
    <source>
        <dbReference type="Proteomes" id="UP001203607"/>
    </source>
</evidence>
<evidence type="ECO:0000256" key="4">
    <source>
        <dbReference type="PIRNR" id="PIRNR006078"/>
    </source>
</evidence>
<comment type="caution">
    <text evidence="5">The sequence shown here is derived from an EMBL/GenBank/DDBJ whole genome shotgun (WGS) entry which is preliminary data.</text>
</comment>
<name>A0ABT0PT51_9FLAO</name>
<dbReference type="GO" id="GO:0016301">
    <property type="term" value="F:kinase activity"/>
    <property type="evidence" value="ECO:0007669"/>
    <property type="project" value="UniProtKB-KW"/>
</dbReference>
<reference evidence="5 6" key="1">
    <citation type="submission" date="2022-05" db="EMBL/GenBank/DDBJ databases">
        <authorList>
            <person name="Park J.-S."/>
        </authorList>
    </citation>
    <scope>NUCLEOTIDE SEQUENCE [LARGE SCALE GENOMIC DNA]</scope>
    <source>
        <strain evidence="5 6">2012CJ35-5</strain>
    </source>
</reference>
<dbReference type="SUPFAM" id="SSF110738">
    <property type="entry name" value="Glycerate kinase I"/>
    <property type="match status" value="1"/>
</dbReference>
<dbReference type="InterPro" id="IPR018197">
    <property type="entry name" value="Glycerate_kinase_RE-like"/>
</dbReference>
<dbReference type="PANTHER" id="PTHR21599">
    <property type="entry name" value="GLYCERATE KINASE"/>
    <property type="match status" value="1"/>
</dbReference>
<evidence type="ECO:0000256" key="1">
    <source>
        <dbReference type="ARBA" id="ARBA00006284"/>
    </source>
</evidence>
<dbReference type="Gene3D" id="3.40.50.10350">
    <property type="entry name" value="Glycerate kinase, domain 1"/>
    <property type="match status" value="1"/>
</dbReference>
<dbReference type="InterPro" id="IPR004381">
    <property type="entry name" value="Glycerate_kinase"/>
</dbReference>
<evidence type="ECO:0000256" key="2">
    <source>
        <dbReference type="ARBA" id="ARBA00022679"/>
    </source>
</evidence>